<dbReference type="Pfam" id="PF12915">
    <property type="entry name" value="DUF3833"/>
    <property type="match status" value="1"/>
</dbReference>
<protein>
    <recommendedName>
        <fullName evidence="3">Lipoprotein</fullName>
    </recommendedName>
</protein>
<dbReference type="STRING" id="1799789.AX660_07920"/>
<keyword evidence="2" id="KW-1185">Reference proteome</keyword>
<evidence type="ECO:0008006" key="3">
    <source>
        <dbReference type="Google" id="ProtNLM"/>
    </source>
</evidence>
<dbReference type="OrthoDB" id="5296954at2"/>
<organism evidence="1 2">
    <name type="scientific">Paraglaciecola hydrolytica</name>
    <dbReference type="NCBI Taxonomy" id="1799789"/>
    <lineage>
        <taxon>Bacteria</taxon>
        <taxon>Pseudomonadati</taxon>
        <taxon>Pseudomonadota</taxon>
        <taxon>Gammaproteobacteria</taxon>
        <taxon>Alteromonadales</taxon>
        <taxon>Alteromonadaceae</taxon>
        <taxon>Paraglaciecola</taxon>
    </lineage>
</organism>
<comment type="caution">
    <text evidence="1">The sequence shown here is derived from an EMBL/GenBank/DDBJ whole genome shotgun (WGS) entry which is preliminary data.</text>
</comment>
<reference evidence="2" key="1">
    <citation type="submission" date="2016-02" db="EMBL/GenBank/DDBJ databases">
        <authorList>
            <person name="Schultz-Johansen M."/>
            <person name="Glaring M.A."/>
            <person name="Bech P.K."/>
            <person name="Stougaard P."/>
        </authorList>
    </citation>
    <scope>NUCLEOTIDE SEQUENCE [LARGE SCALE GENOMIC DNA]</scope>
    <source>
        <strain evidence="2">S66</strain>
    </source>
</reference>
<sequence length="173" mass="19710">MRILLIGCFIFLAGCSSPHLDDYKTTTPALNLEQFFDGELTAQGMVLDYNGKMTRRFTVEIQANWQDNLGTLDEQFIYDDGERSERKWQIQRHADGTYSGTANDVIGTAKGASSGAAFYWRYQLTIEMDDGPIDVTLDDWMYLIDEHHLLNKSDIIKYGLKVGEVVLMIKKQP</sequence>
<dbReference type="PROSITE" id="PS51257">
    <property type="entry name" value="PROKAR_LIPOPROTEIN"/>
    <property type="match status" value="1"/>
</dbReference>
<dbReference type="Proteomes" id="UP000070299">
    <property type="component" value="Unassembled WGS sequence"/>
</dbReference>
<evidence type="ECO:0000313" key="1">
    <source>
        <dbReference type="EMBL" id="KXI29936.1"/>
    </source>
</evidence>
<dbReference type="EMBL" id="LSNE01000003">
    <property type="protein sequence ID" value="KXI29936.1"/>
    <property type="molecule type" value="Genomic_DNA"/>
</dbReference>
<accession>A0A136A403</accession>
<dbReference type="InterPro" id="IPR024409">
    <property type="entry name" value="DUF3833"/>
</dbReference>
<proteinExistence type="predicted"/>
<dbReference type="RefSeq" id="WP_082768741.1">
    <property type="nucleotide sequence ID" value="NZ_LSNE01000003.1"/>
</dbReference>
<dbReference type="AlphaFoldDB" id="A0A136A403"/>
<gene>
    <name evidence="1" type="ORF">AX660_07920</name>
</gene>
<evidence type="ECO:0000313" key="2">
    <source>
        <dbReference type="Proteomes" id="UP000070299"/>
    </source>
</evidence>
<name>A0A136A403_9ALTE</name>